<proteinExistence type="predicted"/>
<comment type="caution">
    <text evidence="1">The sequence shown here is derived from an EMBL/GenBank/DDBJ whole genome shotgun (WGS) entry which is preliminary data.</text>
</comment>
<sequence length="73" mass="7803">MVAGGISVPSSLCCRRTCNSRIHPRCFADLRINTKPTPAQGLPSSSAARLSDLENSALEVSKLVIHVTLIRSV</sequence>
<dbReference type="AlphaFoldDB" id="A0A699YQV2"/>
<keyword evidence="2" id="KW-1185">Reference proteome</keyword>
<name>A0A699YQV2_HAELA</name>
<organism evidence="1 2">
    <name type="scientific">Haematococcus lacustris</name>
    <name type="common">Green alga</name>
    <name type="synonym">Haematococcus pluvialis</name>
    <dbReference type="NCBI Taxonomy" id="44745"/>
    <lineage>
        <taxon>Eukaryota</taxon>
        <taxon>Viridiplantae</taxon>
        <taxon>Chlorophyta</taxon>
        <taxon>core chlorophytes</taxon>
        <taxon>Chlorophyceae</taxon>
        <taxon>CS clade</taxon>
        <taxon>Chlamydomonadales</taxon>
        <taxon>Haematococcaceae</taxon>
        <taxon>Haematococcus</taxon>
    </lineage>
</organism>
<accession>A0A699YQV2</accession>
<feature type="non-terminal residue" evidence="1">
    <location>
        <position position="1"/>
    </location>
</feature>
<evidence type="ECO:0000313" key="1">
    <source>
        <dbReference type="EMBL" id="GFH08569.1"/>
    </source>
</evidence>
<reference evidence="1 2" key="1">
    <citation type="submission" date="2020-02" db="EMBL/GenBank/DDBJ databases">
        <title>Draft genome sequence of Haematococcus lacustris strain NIES-144.</title>
        <authorList>
            <person name="Morimoto D."/>
            <person name="Nakagawa S."/>
            <person name="Yoshida T."/>
            <person name="Sawayama S."/>
        </authorList>
    </citation>
    <scope>NUCLEOTIDE SEQUENCE [LARGE SCALE GENOMIC DNA]</scope>
    <source>
        <strain evidence="1 2">NIES-144</strain>
    </source>
</reference>
<evidence type="ECO:0000313" key="2">
    <source>
        <dbReference type="Proteomes" id="UP000485058"/>
    </source>
</evidence>
<gene>
    <name evidence="1" type="ORF">HaLaN_03552</name>
</gene>
<protein>
    <submittedName>
        <fullName evidence="1">Uncharacterized protein</fullName>
    </submittedName>
</protein>
<dbReference type="Proteomes" id="UP000485058">
    <property type="component" value="Unassembled WGS sequence"/>
</dbReference>
<dbReference type="EMBL" id="BLLF01000169">
    <property type="protein sequence ID" value="GFH08569.1"/>
    <property type="molecule type" value="Genomic_DNA"/>
</dbReference>